<dbReference type="InterPro" id="IPR011057">
    <property type="entry name" value="Mss4-like_sf"/>
</dbReference>
<reference evidence="6" key="1">
    <citation type="submission" date="2020-07" db="EMBL/GenBank/DDBJ databases">
        <title>Clarias magur genome sequencing, assembly and annotation.</title>
        <authorList>
            <person name="Kushwaha B."/>
            <person name="Kumar R."/>
            <person name="Das P."/>
            <person name="Joshi C.G."/>
            <person name="Kumar D."/>
            <person name="Nagpure N.S."/>
            <person name="Pandey M."/>
            <person name="Agarwal S."/>
            <person name="Srivastava S."/>
            <person name="Singh M."/>
            <person name="Sahoo L."/>
            <person name="Jayasankar P."/>
            <person name="Meher P.K."/>
            <person name="Koringa P.G."/>
            <person name="Iquebal M.A."/>
            <person name="Das S.P."/>
            <person name="Bit A."/>
            <person name="Patnaik S."/>
            <person name="Patel N."/>
            <person name="Shah T.M."/>
            <person name="Hinsu A."/>
            <person name="Jena J.K."/>
        </authorList>
    </citation>
    <scope>NUCLEOTIDE SEQUENCE</scope>
    <source>
        <strain evidence="6">CIFAMagur01</strain>
        <tissue evidence="6">Testis</tissue>
    </source>
</reference>
<dbReference type="OrthoDB" id="44061at2759"/>
<gene>
    <name evidence="6" type="primary">msrb3</name>
    <name evidence="6" type="ORF">DAT39_001778</name>
</gene>
<evidence type="ECO:0000259" key="5">
    <source>
        <dbReference type="PROSITE" id="PS51790"/>
    </source>
</evidence>
<dbReference type="GO" id="GO:0033743">
    <property type="term" value="F:peptide-methionine (R)-S-oxide reductase activity"/>
    <property type="evidence" value="ECO:0007669"/>
    <property type="project" value="InterPro"/>
</dbReference>
<accession>A0A8J4XAY2</accession>
<evidence type="ECO:0000256" key="1">
    <source>
        <dbReference type="ARBA" id="ARBA00007174"/>
    </source>
</evidence>
<dbReference type="Pfam" id="PF01641">
    <property type="entry name" value="SelR"/>
    <property type="match status" value="1"/>
</dbReference>
<dbReference type="AlphaFoldDB" id="A0A8J4XAY2"/>
<dbReference type="PROSITE" id="PS51790">
    <property type="entry name" value="MSRB"/>
    <property type="match status" value="1"/>
</dbReference>
<dbReference type="GO" id="GO:0030091">
    <property type="term" value="P:protein repair"/>
    <property type="evidence" value="ECO:0007669"/>
    <property type="project" value="InterPro"/>
</dbReference>
<dbReference type="InterPro" id="IPR002579">
    <property type="entry name" value="Met_Sox_Rdtase_MsrB_dom"/>
</dbReference>
<evidence type="ECO:0000313" key="7">
    <source>
        <dbReference type="Proteomes" id="UP000727407"/>
    </source>
</evidence>
<feature type="domain" description="MsrB" evidence="5">
    <location>
        <begin position="64"/>
        <end position="111"/>
    </location>
</feature>
<dbReference type="EMBL" id="QNUK01000013">
    <property type="protein sequence ID" value="KAF5908369.1"/>
    <property type="molecule type" value="Genomic_DNA"/>
</dbReference>
<dbReference type="GO" id="GO:0005737">
    <property type="term" value="C:cytoplasm"/>
    <property type="evidence" value="ECO:0007669"/>
    <property type="project" value="TreeGrafter"/>
</dbReference>
<evidence type="ECO:0000313" key="6">
    <source>
        <dbReference type="EMBL" id="KAF5908369.1"/>
    </source>
</evidence>
<dbReference type="PANTHER" id="PTHR10173:SF56">
    <property type="entry name" value="METHIONINE-R-SULFOXIDE REDUCTASE B3"/>
    <property type="match status" value="1"/>
</dbReference>
<proteinExistence type="inferred from homology"/>
<organism evidence="6 7">
    <name type="scientific">Clarias magur</name>
    <name type="common">Asian catfish</name>
    <name type="synonym">Macropteronotus magur</name>
    <dbReference type="NCBI Taxonomy" id="1594786"/>
    <lineage>
        <taxon>Eukaryota</taxon>
        <taxon>Metazoa</taxon>
        <taxon>Chordata</taxon>
        <taxon>Craniata</taxon>
        <taxon>Vertebrata</taxon>
        <taxon>Euteleostomi</taxon>
        <taxon>Actinopterygii</taxon>
        <taxon>Neopterygii</taxon>
        <taxon>Teleostei</taxon>
        <taxon>Ostariophysi</taxon>
        <taxon>Siluriformes</taxon>
        <taxon>Clariidae</taxon>
        <taxon>Clarias</taxon>
    </lineage>
</organism>
<dbReference type="SUPFAM" id="SSF51316">
    <property type="entry name" value="Mss4-like"/>
    <property type="match status" value="1"/>
</dbReference>
<dbReference type="Gene3D" id="2.170.150.20">
    <property type="entry name" value="Peptide methionine sulfoxide reductase"/>
    <property type="match status" value="1"/>
</dbReference>
<dbReference type="EC" id="1.8.4.14" evidence="2"/>
<dbReference type="GO" id="GO:0006979">
    <property type="term" value="P:response to oxidative stress"/>
    <property type="evidence" value="ECO:0007669"/>
    <property type="project" value="InterPro"/>
</dbReference>
<dbReference type="GO" id="GO:0033745">
    <property type="term" value="F:L-methionine-(R)-S-oxide reductase activity"/>
    <property type="evidence" value="ECO:0007669"/>
    <property type="project" value="UniProtKB-EC"/>
</dbReference>
<comment type="catalytic activity">
    <reaction evidence="4">
        <text>[thioredoxin]-disulfide + L-methionine + H2O = L-methionine (R)-S-oxide + [thioredoxin]-dithiol</text>
        <dbReference type="Rhea" id="RHEA:21260"/>
        <dbReference type="Rhea" id="RHEA-COMP:10698"/>
        <dbReference type="Rhea" id="RHEA-COMP:10700"/>
        <dbReference type="ChEBI" id="CHEBI:15377"/>
        <dbReference type="ChEBI" id="CHEBI:29950"/>
        <dbReference type="ChEBI" id="CHEBI:50058"/>
        <dbReference type="ChEBI" id="CHEBI:57844"/>
        <dbReference type="ChEBI" id="CHEBI:58773"/>
        <dbReference type="EC" id="1.8.4.14"/>
    </reaction>
</comment>
<evidence type="ECO:0000256" key="3">
    <source>
        <dbReference type="ARBA" id="ARBA00023002"/>
    </source>
</evidence>
<keyword evidence="7" id="KW-1185">Reference proteome</keyword>
<dbReference type="InterPro" id="IPR028427">
    <property type="entry name" value="Met_Sox_Rdtase_MsrB"/>
</dbReference>
<dbReference type="PANTHER" id="PTHR10173">
    <property type="entry name" value="METHIONINE SULFOXIDE REDUCTASE"/>
    <property type="match status" value="1"/>
</dbReference>
<evidence type="ECO:0000256" key="2">
    <source>
        <dbReference type="ARBA" id="ARBA00012498"/>
    </source>
</evidence>
<name>A0A8J4XAY2_CLAMG</name>
<comment type="caution">
    <text evidence="6">The sequence shown here is derived from an EMBL/GenBank/DDBJ whole genome shotgun (WGS) entry which is preliminary data.</text>
</comment>
<sequence>MTGACEEFPTMHLSLPNKSCTDSAVRQMQLRPTSSLLALYLLLPTFLLIGTSRSKKTWPQNFPQEELRKRLTPMQYHITQEKGTESAFRGEYTDHKEEGTYRCVVCGAPLFADQSQTSCVVCSLCCRPASYRLNFLFCQSTATLLHSLLGSIH</sequence>
<evidence type="ECO:0000256" key="4">
    <source>
        <dbReference type="ARBA" id="ARBA00049261"/>
    </source>
</evidence>
<protein>
    <recommendedName>
        <fullName evidence="2">L-methionine (R)-S-oxide reductase</fullName>
        <ecNumber evidence="2">1.8.4.14</ecNumber>
    </recommendedName>
</protein>
<dbReference type="Proteomes" id="UP000727407">
    <property type="component" value="Unassembled WGS sequence"/>
</dbReference>
<comment type="similarity">
    <text evidence="1">Belongs to the MsrB Met sulfoxide reductase family.</text>
</comment>
<keyword evidence="3" id="KW-0560">Oxidoreductase</keyword>